<evidence type="ECO:0000256" key="1">
    <source>
        <dbReference type="ARBA" id="ARBA00001947"/>
    </source>
</evidence>
<evidence type="ECO:0000313" key="8">
    <source>
        <dbReference type="Proteomes" id="UP000286773"/>
    </source>
</evidence>
<keyword evidence="3" id="KW-0479">Metal-binding</keyword>
<dbReference type="InterPro" id="IPR011032">
    <property type="entry name" value="GroES-like_sf"/>
</dbReference>
<gene>
    <name evidence="7" type="ORF">CBF27_01230</name>
</gene>
<dbReference type="GO" id="GO:0046872">
    <property type="term" value="F:metal ion binding"/>
    <property type="evidence" value="ECO:0007669"/>
    <property type="project" value="UniProtKB-KW"/>
</dbReference>
<dbReference type="PANTHER" id="PTHR43350">
    <property type="entry name" value="NAD-DEPENDENT ALCOHOL DEHYDROGENASE"/>
    <property type="match status" value="1"/>
</dbReference>
<dbReference type="RefSeq" id="WP_126811579.1">
    <property type="nucleotide sequence ID" value="NZ_NGKC01000001.1"/>
</dbReference>
<dbReference type="Gene3D" id="3.40.50.720">
    <property type="entry name" value="NAD(P)-binding Rossmann-like Domain"/>
    <property type="match status" value="1"/>
</dbReference>
<dbReference type="OrthoDB" id="1700359at2"/>
<keyword evidence="8" id="KW-1185">Reference proteome</keyword>
<evidence type="ECO:0000256" key="3">
    <source>
        <dbReference type="ARBA" id="ARBA00022723"/>
    </source>
</evidence>
<protein>
    <submittedName>
        <fullName evidence="7">Dehydrogenase</fullName>
    </submittedName>
</protein>
<organism evidence="7 8">
    <name type="scientific">Vagococcus acidifermentans</name>
    <dbReference type="NCBI Taxonomy" id="564710"/>
    <lineage>
        <taxon>Bacteria</taxon>
        <taxon>Bacillati</taxon>
        <taxon>Bacillota</taxon>
        <taxon>Bacilli</taxon>
        <taxon>Lactobacillales</taxon>
        <taxon>Enterococcaceae</taxon>
        <taxon>Vagococcus</taxon>
    </lineage>
</organism>
<name>A0A430B2S4_9ENTE</name>
<dbReference type="GO" id="GO:0016491">
    <property type="term" value="F:oxidoreductase activity"/>
    <property type="evidence" value="ECO:0007669"/>
    <property type="project" value="UniProtKB-KW"/>
</dbReference>
<comment type="similarity">
    <text evidence="2">Belongs to the zinc-containing alcohol dehydrogenase family.</text>
</comment>
<dbReference type="SUPFAM" id="SSF51735">
    <property type="entry name" value="NAD(P)-binding Rossmann-fold domains"/>
    <property type="match status" value="1"/>
</dbReference>
<keyword evidence="5" id="KW-0560">Oxidoreductase</keyword>
<feature type="domain" description="Alcohol dehydrogenase-like N-terminal" evidence="6">
    <location>
        <begin position="29"/>
        <end position="144"/>
    </location>
</feature>
<evidence type="ECO:0000256" key="4">
    <source>
        <dbReference type="ARBA" id="ARBA00022833"/>
    </source>
</evidence>
<dbReference type="Gene3D" id="3.90.180.10">
    <property type="entry name" value="Medium-chain alcohol dehydrogenases, catalytic domain"/>
    <property type="match status" value="1"/>
</dbReference>
<comment type="caution">
    <text evidence="7">The sequence shown here is derived from an EMBL/GenBank/DDBJ whole genome shotgun (WGS) entry which is preliminary data.</text>
</comment>
<comment type="cofactor">
    <cofactor evidence="1">
        <name>Zn(2+)</name>
        <dbReference type="ChEBI" id="CHEBI:29105"/>
    </cofactor>
</comment>
<evidence type="ECO:0000256" key="2">
    <source>
        <dbReference type="ARBA" id="ARBA00008072"/>
    </source>
</evidence>
<dbReference type="Proteomes" id="UP000286773">
    <property type="component" value="Unassembled WGS sequence"/>
</dbReference>
<proteinExistence type="inferred from homology"/>
<evidence type="ECO:0000313" key="7">
    <source>
        <dbReference type="EMBL" id="RSU14636.1"/>
    </source>
</evidence>
<evidence type="ECO:0000256" key="5">
    <source>
        <dbReference type="ARBA" id="ARBA00023002"/>
    </source>
</evidence>
<dbReference type="InterPro" id="IPR013154">
    <property type="entry name" value="ADH-like_N"/>
</dbReference>
<evidence type="ECO:0000259" key="6">
    <source>
        <dbReference type="Pfam" id="PF08240"/>
    </source>
</evidence>
<dbReference type="InterPro" id="IPR036291">
    <property type="entry name" value="NAD(P)-bd_dom_sf"/>
</dbReference>
<reference evidence="7 8" key="1">
    <citation type="submission" date="2017-05" db="EMBL/GenBank/DDBJ databases">
        <title>Vagococcus spp. assemblies.</title>
        <authorList>
            <person name="Gulvik C.A."/>
        </authorList>
    </citation>
    <scope>NUCLEOTIDE SEQUENCE [LARGE SCALE GENOMIC DNA]</scope>
    <source>
        <strain evidence="7 8">LMG 24798</strain>
    </source>
</reference>
<sequence>MTVSVTSLKYRLTKPGVIEEVEEQLSIPDGWVAVKPTLASICHADLRYFTGNRRPEALAKKLPMALLHEGIGVVTESQSDDFSAGDRVVIVPNIPGQVLNPEIAQKEGVPVNYSKGNAFLGSGYDGIAQSCLVHPAACLVKIPDEISDEIAVLAELSTVSYHSISHIRSKLLDKSQKIALFGDGPVGYFTASMIKYLYEVEKERFVVFGADDKKLAKFDFVHTENVLTYDFANSPERYDALLECTGGAFSENAINQAIDIADSCADIILMGVTEKRVPINTRDVLEKGLSLHGSSRSSTEDFKAVITGMKNPDYQQALRKILPDHQDVVKTGAEFQQVMARVAENPGWQKTLINFNWDR</sequence>
<keyword evidence="4" id="KW-0862">Zinc</keyword>
<dbReference type="PANTHER" id="PTHR43350:SF19">
    <property type="entry name" value="D-GULOSIDE 3-DEHYDROGENASE"/>
    <property type="match status" value="1"/>
</dbReference>
<dbReference type="EMBL" id="NGKC01000001">
    <property type="protein sequence ID" value="RSU14636.1"/>
    <property type="molecule type" value="Genomic_DNA"/>
</dbReference>
<dbReference type="SUPFAM" id="SSF50129">
    <property type="entry name" value="GroES-like"/>
    <property type="match status" value="1"/>
</dbReference>
<dbReference type="Pfam" id="PF08240">
    <property type="entry name" value="ADH_N"/>
    <property type="match status" value="1"/>
</dbReference>
<accession>A0A430B2S4</accession>
<dbReference type="AlphaFoldDB" id="A0A430B2S4"/>